<dbReference type="AlphaFoldDB" id="A0A822ZAZ6"/>
<sequence>MRAIWRHQISNSVTHEKKYQIPSIPGIGFLKETLNNEESRSAFSNKRGSPHHVLLSVIPIKRRQTLEIN</sequence>
<protein>
    <submittedName>
        <fullName evidence="1">Uncharacterized protein</fullName>
    </submittedName>
</protein>
<evidence type="ECO:0000313" key="1">
    <source>
        <dbReference type="EMBL" id="DAD43444.1"/>
    </source>
</evidence>
<keyword evidence="2" id="KW-1185">Reference proteome</keyword>
<dbReference type="EMBL" id="DUZY01000006">
    <property type="protein sequence ID" value="DAD43444.1"/>
    <property type="molecule type" value="Genomic_DNA"/>
</dbReference>
<name>A0A822ZAZ6_NELNU</name>
<reference evidence="1 2" key="1">
    <citation type="journal article" date="2020" name="Mol. Biol. Evol.">
        <title>Distinct Expression and Methylation Patterns for Genes with Different Fates following a Single Whole-Genome Duplication in Flowering Plants.</title>
        <authorList>
            <person name="Shi T."/>
            <person name="Rahmani R.S."/>
            <person name="Gugger P.F."/>
            <person name="Wang M."/>
            <person name="Li H."/>
            <person name="Zhang Y."/>
            <person name="Li Z."/>
            <person name="Wang Q."/>
            <person name="Van de Peer Y."/>
            <person name="Marchal K."/>
            <person name="Chen J."/>
        </authorList>
    </citation>
    <scope>NUCLEOTIDE SEQUENCE [LARGE SCALE GENOMIC DNA]</scope>
    <source>
        <tissue evidence="1">Leaf</tissue>
    </source>
</reference>
<gene>
    <name evidence="1" type="ORF">HUJ06_001674</name>
</gene>
<proteinExistence type="predicted"/>
<accession>A0A822ZAZ6</accession>
<comment type="caution">
    <text evidence="1">The sequence shown here is derived from an EMBL/GenBank/DDBJ whole genome shotgun (WGS) entry which is preliminary data.</text>
</comment>
<dbReference type="Proteomes" id="UP000607653">
    <property type="component" value="Unassembled WGS sequence"/>
</dbReference>
<evidence type="ECO:0000313" key="2">
    <source>
        <dbReference type="Proteomes" id="UP000607653"/>
    </source>
</evidence>
<organism evidence="1 2">
    <name type="scientific">Nelumbo nucifera</name>
    <name type="common">Sacred lotus</name>
    <dbReference type="NCBI Taxonomy" id="4432"/>
    <lineage>
        <taxon>Eukaryota</taxon>
        <taxon>Viridiplantae</taxon>
        <taxon>Streptophyta</taxon>
        <taxon>Embryophyta</taxon>
        <taxon>Tracheophyta</taxon>
        <taxon>Spermatophyta</taxon>
        <taxon>Magnoliopsida</taxon>
        <taxon>Proteales</taxon>
        <taxon>Nelumbonaceae</taxon>
        <taxon>Nelumbo</taxon>
    </lineage>
</organism>